<keyword evidence="7" id="KW-0949">S-adenosyl-L-methionine</keyword>
<protein>
    <recommendedName>
        <fullName evidence="15">phosphatidyl-N-methylethanolamine N-methyltransferase</fullName>
        <ecNumber evidence="15">2.1.1.71</ecNumber>
    </recommendedName>
</protein>
<keyword evidence="4" id="KW-0444">Lipid biosynthesis</keyword>
<evidence type="ECO:0000256" key="12">
    <source>
        <dbReference type="ARBA" id="ARBA00023136"/>
    </source>
</evidence>
<dbReference type="AlphaFoldDB" id="A0A2Z5X877"/>
<dbReference type="PANTHER" id="PTHR15458">
    <property type="entry name" value="PHOSPHATIDYLETHANOLAMINE N-METHYLTRANSFERASE"/>
    <property type="match status" value="1"/>
</dbReference>
<evidence type="ECO:0000313" key="17">
    <source>
        <dbReference type="EMBL" id="BBC28426.1"/>
    </source>
</evidence>
<sequence length="194" mass="21470">MMQTDFSLGSFCQRMPAETPLSSLGVLLFVISLPHLLYAYVWTNPTVWLRFWGKRSVDTFATAGVLGKVLQYAGMFVWLWSNQDSGVCFRQPLALWQLAVAAVLIGYGQALNFGTYKALGTAGVYYGCRLGKPIPWVHGWPFDTVAHPQYVGCILSVWGALALMLHAVPLPTAAIIAVFWSGMYCFSAAVEHWL</sequence>
<name>A0A2Z5X877_9CHLO</name>
<evidence type="ECO:0000256" key="8">
    <source>
        <dbReference type="ARBA" id="ARBA00022692"/>
    </source>
</evidence>
<comment type="pathway">
    <text evidence="3">Lipid metabolism.</text>
</comment>
<gene>
    <name evidence="17" type="primary">PLMT</name>
</gene>
<keyword evidence="13" id="KW-0594">Phospholipid biosynthesis</keyword>
<evidence type="ECO:0000256" key="15">
    <source>
        <dbReference type="ARBA" id="ARBA00034137"/>
    </source>
</evidence>
<evidence type="ECO:0000256" key="9">
    <source>
        <dbReference type="ARBA" id="ARBA00022824"/>
    </source>
</evidence>
<reference evidence="17" key="1">
    <citation type="journal article" date="2018" name="J. Mol. Evol.">
        <title>Evolution of the Phosphatidylcholine Biosynthesis Pathways in Green Algae: Combinatorial Diversity of Methyltransferases.</title>
        <authorList>
            <person name="Hirashima T."/>
            <person name="Toyoshima M."/>
            <person name="Moriyama T."/>
            <person name="Sato N."/>
        </authorList>
    </citation>
    <scope>NUCLEOTIDE SEQUENCE</scope>
</reference>
<proteinExistence type="evidence at transcript level"/>
<dbReference type="EC" id="2.1.1.71" evidence="15"/>
<dbReference type="Pfam" id="PF04191">
    <property type="entry name" value="PEMT"/>
    <property type="match status" value="1"/>
</dbReference>
<dbReference type="GO" id="GO:0000773">
    <property type="term" value="F:phosphatidyl-N-methylethanolamine N-methyltransferase activity"/>
    <property type="evidence" value="ECO:0007669"/>
    <property type="project" value="UniProtKB-EC"/>
</dbReference>
<organism evidence="17">
    <name type="scientific">Edaphochlamys debaryana</name>
    <dbReference type="NCBI Taxonomy" id="47281"/>
    <lineage>
        <taxon>Eukaryota</taxon>
        <taxon>Viridiplantae</taxon>
        <taxon>Chlorophyta</taxon>
        <taxon>core chlorophytes</taxon>
        <taxon>Chlorophyceae</taxon>
        <taxon>CS clade</taxon>
        <taxon>Chlamydomonadales</taxon>
        <taxon>Chlamydomonadales incertae sedis</taxon>
        <taxon>Edaphochlamys</taxon>
    </lineage>
</organism>
<dbReference type="PANTHER" id="PTHR15458:SF5">
    <property type="entry name" value="PHOSPHATIDYLETHANOLAMINE N-METHYLTRANSFERASE"/>
    <property type="match status" value="1"/>
</dbReference>
<evidence type="ECO:0000256" key="13">
    <source>
        <dbReference type="ARBA" id="ARBA00023209"/>
    </source>
</evidence>
<keyword evidence="6 17" id="KW-0808">Transferase</keyword>
<dbReference type="UniPathway" id="UPA00753"/>
<dbReference type="GO" id="GO:0006656">
    <property type="term" value="P:phosphatidylcholine biosynthetic process"/>
    <property type="evidence" value="ECO:0007669"/>
    <property type="project" value="UniProtKB-UniPathway"/>
</dbReference>
<evidence type="ECO:0000256" key="2">
    <source>
        <dbReference type="ARBA" id="ARBA00004969"/>
    </source>
</evidence>
<keyword evidence="8 16" id="KW-0812">Transmembrane</keyword>
<keyword evidence="10 16" id="KW-1133">Transmembrane helix</keyword>
<feature type="transmembrane region" description="Helical" evidence="16">
    <location>
        <begin position="21"/>
        <end position="40"/>
    </location>
</feature>
<keyword evidence="12 16" id="KW-0472">Membrane</keyword>
<evidence type="ECO:0000256" key="11">
    <source>
        <dbReference type="ARBA" id="ARBA00023098"/>
    </source>
</evidence>
<evidence type="ECO:0000256" key="3">
    <source>
        <dbReference type="ARBA" id="ARBA00005189"/>
    </source>
</evidence>
<keyword evidence="11" id="KW-0443">Lipid metabolism</keyword>
<feature type="transmembrane region" description="Helical" evidence="16">
    <location>
        <begin position="60"/>
        <end position="81"/>
    </location>
</feature>
<evidence type="ECO:0000256" key="7">
    <source>
        <dbReference type="ARBA" id="ARBA00022691"/>
    </source>
</evidence>
<evidence type="ECO:0000256" key="4">
    <source>
        <dbReference type="ARBA" id="ARBA00022516"/>
    </source>
</evidence>
<keyword evidence="5 17" id="KW-0489">Methyltransferase</keyword>
<dbReference type="GO" id="GO:0032259">
    <property type="term" value="P:methylation"/>
    <property type="evidence" value="ECO:0007669"/>
    <property type="project" value="UniProtKB-KW"/>
</dbReference>
<evidence type="ECO:0000256" key="5">
    <source>
        <dbReference type="ARBA" id="ARBA00022603"/>
    </source>
</evidence>
<dbReference type="GO" id="GO:0005789">
    <property type="term" value="C:endoplasmic reticulum membrane"/>
    <property type="evidence" value="ECO:0007669"/>
    <property type="project" value="UniProtKB-SubCell"/>
</dbReference>
<evidence type="ECO:0000256" key="10">
    <source>
        <dbReference type="ARBA" id="ARBA00022989"/>
    </source>
</evidence>
<evidence type="ECO:0000256" key="16">
    <source>
        <dbReference type="SAM" id="Phobius"/>
    </source>
</evidence>
<evidence type="ECO:0000256" key="1">
    <source>
        <dbReference type="ARBA" id="ARBA00004477"/>
    </source>
</evidence>
<dbReference type="EMBL" id="LC228968">
    <property type="protein sequence ID" value="BBC28426.1"/>
    <property type="molecule type" value="mRNA"/>
</dbReference>
<evidence type="ECO:0000256" key="14">
    <source>
        <dbReference type="ARBA" id="ARBA00023264"/>
    </source>
</evidence>
<keyword evidence="14" id="KW-1208">Phospholipid metabolism</keyword>
<accession>A0A2Z5X877</accession>
<comment type="subcellular location">
    <subcellularLocation>
        <location evidence="1">Endoplasmic reticulum membrane</location>
        <topology evidence="1">Multi-pass membrane protein</topology>
    </subcellularLocation>
</comment>
<evidence type="ECO:0000256" key="6">
    <source>
        <dbReference type="ARBA" id="ARBA00022679"/>
    </source>
</evidence>
<dbReference type="InterPro" id="IPR024960">
    <property type="entry name" value="PEMT/MFAP"/>
</dbReference>
<comment type="pathway">
    <text evidence="2">Phospholipid metabolism; phosphatidylcholine biosynthesis.</text>
</comment>
<feature type="transmembrane region" description="Helical" evidence="16">
    <location>
        <begin position="93"/>
        <end position="110"/>
    </location>
</feature>
<keyword evidence="9" id="KW-0256">Endoplasmic reticulum</keyword>
<dbReference type="InterPro" id="IPR007318">
    <property type="entry name" value="Phopholipid_MeTrfase"/>
</dbReference>